<evidence type="ECO:0000313" key="1">
    <source>
        <dbReference type="EMBL" id="TNN60130.1"/>
    </source>
</evidence>
<dbReference type="EMBL" id="SRLO01000340">
    <property type="protein sequence ID" value="TNN60130.1"/>
    <property type="molecule type" value="Genomic_DNA"/>
</dbReference>
<gene>
    <name evidence="1" type="ORF">EYF80_029682</name>
</gene>
<protein>
    <submittedName>
        <fullName evidence="1">Uncharacterized protein</fullName>
    </submittedName>
</protein>
<sequence>MRAGLAIQQESEEWLPAVTNRFDFSPQMKALGCVSAAKHLLTTMPKTKFNPSEEIQQCRLVDR</sequence>
<evidence type="ECO:0000313" key="2">
    <source>
        <dbReference type="Proteomes" id="UP000314294"/>
    </source>
</evidence>
<name>A0A4Z2H3U4_9TELE</name>
<dbReference type="AlphaFoldDB" id="A0A4Z2H3U4"/>
<keyword evidence="2" id="KW-1185">Reference proteome</keyword>
<dbReference type="Proteomes" id="UP000314294">
    <property type="component" value="Unassembled WGS sequence"/>
</dbReference>
<proteinExistence type="predicted"/>
<reference evidence="1 2" key="1">
    <citation type="submission" date="2019-03" db="EMBL/GenBank/DDBJ databases">
        <title>First draft genome of Liparis tanakae, snailfish: a comprehensive survey of snailfish specific genes.</title>
        <authorList>
            <person name="Kim W."/>
            <person name="Song I."/>
            <person name="Jeong J.-H."/>
            <person name="Kim D."/>
            <person name="Kim S."/>
            <person name="Ryu S."/>
            <person name="Song J.Y."/>
            <person name="Lee S.K."/>
        </authorList>
    </citation>
    <scope>NUCLEOTIDE SEQUENCE [LARGE SCALE GENOMIC DNA]</scope>
    <source>
        <tissue evidence="1">Muscle</tissue>
    </source>
</reference>
<accession>A0A4Z2H3U4</accession>
<organism evidence="1 2">
    <name type="scientific">Liparis tanakae</name>
    <name type="common">Tanaka's snailfish</name>
    <dbReference type="NCBI Taxonomy" id="230148"/>
    <lineage>
        <taxon>Eukaryota</taxon>
        <taxon>Metazoa</taxon>
        <taxon>Chordata</taxon>
        <taxon>Craniata</taxon>
        <taxon>Vertebrata</taxon>
        <taxon>Euteleostomi</taxon>
        <taxon>Actinopterygii</taxon>
        <taxon>Neopterygii</taxon>
        <taxon>Teleostei</taxon>
        <taxon>Neoteleostei</taxon>
        <taxon>Acanthomorphata</taxon>
        <taxon>Eupercaria</taxon>
        <taxon>Perciformes</taxon>
        <taxon>Cottioidei</taxon>
        <taxon>Cottales</taxon>
        <taxon>Liparidae</taxon>
        <taxon>Liparis</taxon>
    </lineage>
</organism>
<comment type="caution">
    <text evidence="1">The sequence shown here is derived from an EMBL/GenBank/DDBJ whole genome shotgun (WGS) entry which is preliminary data.</text>
</comment>